<accession>A0A235F6K2</accession>
<dbReference type="Pfam" id="PF08378">
    <property type="entry name" value="NERD"/>
    <property type="match status" value="1"/>
</dbReference>
<dbReference type="OrthoDB" id="569879at2"/>
<organism evidence="2 3">
    <name type="scientific">Fictibacillus aquaticus</name>
    <dbReference type="NCBI Taxonomy" id="2021314"/>
    <lineage>
        <taxon>Bacteria</taxon>
        <taxon>Bacillati</taxon>
        <taxon>Bacillota</taxon>
        <taxon>Bacilli</taxon>
        <taxon>Bacillales</taxon>
        <taxon>Fictibacillaceae</taxon>
        <taxon>Fictibacillus</taxon>
    </lineage>
</organism>
<gene>
    <name evidence="2" type="ORF">CGZ90_15375</name>
</gene>
<comment type="caution">
    <text evidence="2">The sequence shown here is derived from an EMBL/GenBank/DDBJ whole genome shotgun (WGS) entry which is preliminary data.</text>
</comment>
<reference evidence="2 3" key="1">
    <citation type="submission" date="2017-07" db="EMBL/GenBank/DDBJ databases">
        <title>Fictibacillus sp. nov. GDSW-R2A3 Genome sequencing and assembly.</title>
        <authorList>
            <person name="Mayilraj S."/>
        </authorList>
    </citation>
    <scope>NUCLEOTIDE SEQUENCE [LARGE SCALE GENOMIC DNA]</scope>
    <source>
        <strain evidence="2 3">GDSW-R2A3</strain>
    </source>
</reference>
<dbReference type="RefSeq" id="WP_094253420.1">
    <property type="nucleotide sequence ID" value="NZ_JBHLXL010000001.1"/>
</dbReference>
<evidence type="ECO:0000313" key="3">
    <source>
        <dbReference type="Proteomes" id="UP000215059"/>
    </source>
</evidence>
<dbReference type="PROSITE" id="PS50965">
    <property type="entry name" value="NERD"/>
    <property type="match status" value="1"/>
</dbReference>
<keyword evidence="3" id="KW-1185">Reference proteome</keyword>
<protein>
    <recommendedName>
        <fullName evidence="1">NERD domain-containing protein</fullName>
    </recommendedName>
</protein>
<evidence type="ECO:0000259" key="1">
    <source>
        <dbReference type="PROSITE" id="PS50965"/>
    </source>
</evidence>
<evidence type="ECO:0000313" key="2">
    <source>
        <dbReference type="EMBL" id="OYD56931.1"/>
    </source>
</evidence>
<dbReference type="InterPro" id="IPR011528">
    <property type="entry name" value="NERD"/>
</dbReference>
<dbReference type="AlphaFoldDB" id="A0A235F6K2"/>
<proteinExistence type="predicted"/>
<dbReference type="EMBL" id="NOII01000010">
    <property type="protein sequence ID" value="OYD56931.1"/>
    <property type="molecule type" value="Genomic_DNA"/>
</dbReference>
<dbReference type="Proteomes" id="UP000215059">
    <property type="component" value="Unassembled WGS sequence"/>
</dbReference>
<name>A0A235F6K2_9BACL</name>
<feature type="domain" description="NERD" evidence="1">
    <location>
        <begin position="41"/>
        <end position="163"/>
    </location>
</feature>
<sequence length="325" mass="37590">MILKPPLPGIKLLQTGALLRRTPNIHPNWANIESDFGRLEAGYKGELSLLYELKMLPQNGHITLFNIRMTNNGFHFFQVDVLLFTETYALIIEVKNISGTVYFDDMHDQMIRYKKDGTEECFPDPINQVLIQEYHFRDWLKQKKLQQLPVESLVVFTNPQTIIKFSDKYNPALKLKVIRKRILPLKIDEFSKKYQDAILSAKELKKVSSQLQKYHTEHFPDILDIYKIKASEILTGVQCPNCLGLPMKRSQGYWLCQRCGCFDAKAHETAFNDFGLLISSLISNGQARNFLQLQSPSITKRLLKKMNYKSEGRGNSLKYAIRIRG</sequence>